<dbReference type="InterPro" id="IPR012434">
    <property type="entry name" value="DUF1631"/>
</dbReference>
<dbReference type="AlphaFoldDB" id="T0YS12"/>
<proteinExistence type="predicted"/>
<reference evidence="1" key="2">
    <citation type="journal article" date="2014" name="ISME J.">
        <title>Microbial stratification in low pH oxic and suboxic macroscopic growths along an acid mine drainage.</title>
        <authorList>
            <person name="Mendez-Garcia C."/>
            <person name="Mesa V."/>
            <person name="Sprenger R.R."/>
            <person name="Richter M."/>
            <person name="Diez M.S."/>
            <person name="Solano J."/>
            <person name="Bargiela R."/>
            <person name="Golyshina O.V."/>
            <person name="Manteca A."/>
            <person name="Ramos J.L."/>
            <person name="Gallego J.R."/>
            <person name="Llorente I."/>
            <person name="Martins Dos Santos V.A."/>
            <person name="Jensen O.N."/>
            <person name="Pelaez A.I."/>
            <person name="Sanchez J."/>
            <person name="Ferrer M."/>
        </authorList>
    </citation>
    <scope>NUCLEOTIDE SEQUENCE</scope>
</reference>
<evidence type="ECO:0000313" key="1">
    <source>
        <dbReference type="EMBL" id="EQD34597.1"/>
    </source>
</evidence>
<protein>
    <submittedName>
        <fullName evidence="1">Protein containing DUF1631</fullName>
    </submittedName>
</protein>
<dbReference type="Pfam" id="PF07793">
    <property type="entry name" value="DUF1631"/>
    <property type="match status" value="1"/>
</dbReference>
<feature type="non-terminal residue" evidence="1">
    <location>
        <position position="1"/>
    </location>
</feature>
<organism evidence="1">
    <name type="scientific">mine drainage metagenome</name>
    <dbReference type="NCBI Taxonomy" id="410659"/>
    <lineage>
        <taxon>unclassified sequences</taxon>
        <taxon>metagenomes</taxon>
        <taxon>ecological metagenomes</taxon>
    </lineage>
</organism>
<name>T0YS12_9ZZZZ</name>
<comment type="caution">
    <text evidence="1">The sequence shown here is derived from an EMBL/GenBank/DDBJ whole genome shotgun (WGS) entry which is preliminary data.</text>
</comment>
<feature type="non-terminal residue" evidence="1">
    <location>
        <position position="103"/>
    </location>
</feature>
<accession>T0YS12</accession>
<sequence length="103" mass="11698">EKLEHARRSAANAVLDHLQDQNPPQLVRSLLTRPWANYLVLLLLRQGAASPEYRAALHFMDDLLWSFTPKPDAASRQRLHALLPELERSLRQGLATVALQEPD</sequence>
<dbReference type="EMBL" id="AUZZ01009185">
    <property type="protein sequence ID" value="EQD34597.1"/>
    <property type="molecule type" value="Genomic_DNA"/>
</dbReference>
<reference evidence="1" key="1">
    <citation type="submission" date="2013-08" db="EMBL/GenBank/DDBJ databases">
        <authorList>
            <person name="Mendez C."/>
            <person name="Richter M."/>
            <person name="Ferrer M."/>
            <person name="Sanchez J."/>
        </authorList>
    </citation>
    <scope>NUCLEOTIDE SEQUENCE</scope>
</reference>
<gene>
    <name evidence="1" type="ORF">B2A_12737</name>
</gene>